<dbReference type="InterPro" id="IPR018392">
    <property type="entry name" value="LysM"/>
</dbReference>
<dbReference type="SMART" id="SM00257">
    <property type="entry name" value="LysM"/>
    <property type="match status" value="3"/>
</dbReference>
<evidence type="ECO:0000313" key="4">
    <source>
        <dbReference type="EMBL" id="MBL6445525.1"/>
    </source>
</evidence>
<feature type="compositionally biased region" description="Polar residues" evidence="1">
    <location>
        <begin position="278"/>
        <end position="291"/>
    </location>
</feature>
<dbReference type="PROSITE" id="PS51782">
    <property type="entry name" value="LYSM"/>
    <property type="match status" value="3"/>
</dbReference>
<dbReference type="InterPro" id="IPR036779">
    <property type="entry name" value="LysM_dom_sf"/>
</dbReference>
<dbReference type="Gene3D" id="2.40.40.10">
    <property type="entry name" value="RlpA-like domain"/>
    <property type="match status" value="1"/>
</dbReference>
<gene>
    <name evidence="4" type="ORF">JMN32_04350</name>
</gene>
<feature type="domain" description="LysM" evidence="3">
    <location>
        <begin position="37"/>
        <end position="80"/>
    </location>
</feature>
<feature type="domain" description="LysM" evidence="3">
    <location>
        <begin position="181"/>
        <end position="224"/>
    </location>
</feature>
<dbReference type="Gene3D" id="3.10.350.10">
    <property type="entry name" value="LysM domain"/>
    <property type="match status" value="3"/>
</dbReference>
<dbReference type="CDD" id="cd00118">
    <property type="entry name" value="LysM"/>
    <property type="match status" value="3"/>
</dbReference>
<evidence type="ECO:0000256" key="1">
    <source>
        <dbReference type="SAM" id="MobiDB-lite"/>
    </source>
</evidence>
<feature type="compositionally biased region" description="Basic and acidic residues" evidence="1">
    <location>
        <begin position="243"/>
        <end position="258"/>
    </location>
</feature>
<feature type="chain" id="PRO_5037450782" evidence="2">
    <location>
        <begin position="19"/>
        <end position="383"/>
    </location>
</feature>
<dbReference type="InterPro" id="IPR036908">
    <property type="entry name" value="RlpA-like_sf"/>
</dbReference>
<dbReference type="PANTHER" id="PTHR33734">
    <property type="entry name" value="LYSM DOMAIN-CONTAINING GPI-ANCHORED PROTEIN 2"/>
    <property type="match status" value="1"/>
</dbReference>
<comment type="caution">
    <text evidence="4">The sequence shown here is derived from an EMBL/GenBank/DDBJ whole genome shotgun (WGS) entry which is preliminary data.</text>
</comment>
<evidence type="ECO:0000313" key="5">
    <source>
        <dbReference type="Proteomes" id="UP000614216"/>
    </source>
</evidence>
<reference evidence="4" key="1">
    <citation type="submission" date="2021-01" db="EMBL/GenBank/DDBJ databases">
        <title>Fulvivirga kasyanovii gen. nov., sp nov., a novel member of the phylum Bacteroidetes isolated from seawater in a mussel farm.</title>
        <authorList>
            <person name="Zhao L.-H."/>
            <person name="Wang Z.-J."/>
        </authorList>
    </citation>
    <scope>NUCLEOTIDE SEQUENCE</scope>
    <source>
        <strain evidence="4">29W222</strain>
    </source>
</reference>
<evidence type="ECO:0000259" key="3">
    <source>
        <dbReference type="PROSITE" id="PS51782"/>
    </source>
</evidence>
<dbReference type="Proteomes" id="UP000614216">
    <property type="component" value="Unassembled WGS sequence"/>
</dbReference>
<keyword evidence="2" id="KW-0732">Signal</keyword>
<dbReference type="EMBL" id="JAEUGD010000014">
    <property type="protein sequence ID" value="MBL6445525.1"/>
    <property type="molecule type" value="Genomic_DNA"/>
</dbReference>
<feature type="domain" description="LysM" evidence="3">
    <location>
        <begin position="117"/>
        <end position="160"/>
    </location>
</feature>
<feature type="signal peptide" evidence="2">
    <location>
        <begin position="1"/>
        <end position="18"/>
    </location>
</feature>
<evidence type="ECO:0000256" key="2">
    <source>
        <dbReference type="SAM" id="SignalP"/>
    </source>
</evidence>
<keyword evidence="5" id="KW-1185">Reference proteome</keyword>
<dbReference type="Pfam" id="PF01476">
    <property type="entry name" value="LysM"/>
    <property type="match status" value="3"/>
</dbReference>
<dbReference type="PANTHER" id="PTHR33734:SF22">
    <property type="entry name" value="MEMBRANE-BOUND LYTIC MUREIN TRANSGLYCOSYLASE D"/>
    <property type="match status" value="1"/>
</dbReference>
<proteinExistence type="predicted"/>
<dbReference type="SUPFAM" id="SSF54106">
    <property type="entry name" value="LysM domain"/>
    <property type="match status" value="3"/>
</dbReference>
<accession>A0A937FTF2</accession>
<sequence length="383" mass="42955">MKFFLSAVIFFSSFQLLASTMPVDSVGLEKKGGKTFILHRVEEKETLYSLSRRYNVPINQIIENNPPSEFGLEIGQIVRVPFLEKIAKKKDRAEVVDIDSYNSPKSEQLQNDNNREKVHVVKPKETMFSISRMYSVSIEDIRKWNNIDGNILDIGQRLVIRSGLSRNIDTQHVDRPEKRGKTHVVSSGETLYSISRSFNVTVDDLKTWNELIDNDISIGQELFVSKPIVVMPQNNRPIVLEETVSKEDVGADIDDKPGNETSSSDPKASDSGDVKADVTTTPVNTTSEKSTSNFAEISESGLAELIEGSENTRKYLALHRTAKIGTIMKVRNEMNDQEVFVRVLGRLPDTGVNQNVLIKISKSAYDRLGAIDAKFRVSISYIP</sequence>
<feature type="region of interest" description="Disordered" evidence="1">
    <location>
        <begin position="241"/>
        <end position="291"/>
    </location>
</feature>
<dbReference type="RefSeq" id="WP_202855065.1">
    <property type="nucleotide sequence ID" value="NZ_JAEUGD010000014.1"/>
</dbReference>
<organism evidence="4 5">
    <name type="scientific">Fulvivirga marina</name>
    <dbReference type="NCBI Taxonomy" id="2494733"/>
    <lineage>
        <taxon>Bacteria</taxon>
        <taxon>Pseudomonadati</taxon>
        <taxon>Bacteroidota</taxon>
        <taxon>Cytophagia</taxon>
        <taxon>Cytophagales</taxon>
        <taxon>Fulvivirgaceae</taxon>
        <taxon>Fulvivirga</taxon>
    </lineage>
</organism>
<feature type="compositionally biased region" description="Basic and acidic residues" evidence="1">
    <location>
        <begin position="267"/>
        <end position="276"/>
    </location>
</feature>
<name>A0A937FTF2_9BACT</name>
<dbReference type="AlphaFoldDB" id="A0A937FTF2"/>
<dbReference type="GO" id="GO:0008932">
    <property type="term" value="F:lytic endotransglycosylase activity"/>
    <property type="evidence" value="ECO:0007669"/>
    <property type="project" value="TreeGrafter"/>
</dbReference>
<protein>
    <submittedName>
        <fullName evidence="4">LysM peptidoglycan-binding domain-containing protein</fullName>
    </submittedName>
</protein>